<organism evidence="6 7">
    <name type="scientific">Owenia fusiformis</name>
    <name type="common">Polychaete worm</name>
    <dbReference type="NCBI Taxonomy" id="6347"/>
    <lineage>
        <taxon>Eukaryota</taxon>
        <taxon>Metazoa</taxon>
        <taxon>Spiralia</taxon>
        <taxon>Lophotrochozoa</taxon>
        <taxon>Annelida</taxon>
        <taxon>Polychaeta</taxon>
        <taxon>Sedentaria</taxon>
        <taxon>Canalipalpata</taxon>
        <taxon>Sabellida</taxon>
        <taxon>Oweniida</taxon>
        <taxon>Oweniidae</taxon>
        <taxon>Owenia</taxon>
    </lineage>
</organism>
<gene>
    <name evidence="6" type="ORF">OFUS_LOCUS12031</name>
</gene>
<dbReference type="InterPro" id="IPR019791">
    <property type="entry name" value="Haem_peroxidase_animal"/>
</dbReference>
<dbReference type="FunFam" id="1.10.640.10:FF:000003">
    <property type="entry name" value="chorion peroxidase"/>
    <property type="match status" value="1"/>
</dbReference>
<evidence type="ECO:0000256" key="3">
    <source>
        <dbReference type="ARBA" id="ARBA00022729"/>
    </source>
</evidence>
<evidence type="ECO:0000256" key="5">
    <source>
        <dbReference type="PIRSR" id="PIRSR619791-2"/>
    </source>
</evidence>
<dbReference type="InterPro" id="IPR037120">
    <property type="entry name" value="Haem_peroxidase_sf_animal"/>
</dbReference>
<proteinExistence type="predicted"/>
<dbReference type="GO" id="GO:0006979">
    <property type="term" value="P:response to oxidative stress"/>
    <property type="evidence" value="ECO:0007669"/>
    <property type="project" value="InterPro"/>
</dbReference>
<dbReference type="GO" id="GO:0046872">
    <property type="term" value="F:metal ion binding"/>
    <property type="evidence" value="ECO:0007669"/>
    <property type="project" value="UniProtKB-KW"/>
</dbReference>
<evidence type="ECO:0000256" key="1">
    <source>
        <dbReference type="ARBA" id="ARBA00004613"/>
    </source>
</evidence>
<feature type="binding site" description="axial binding residue" evidence="5">
    <location>
        <position position="505"/>
    </location>
    <ligand>
        <name>heme b</name>
        <dbReference type="ChEBI" id="CHEBI:60344"/>
    </ligand>
    <ligandPart>
        <name>Fe</name>
        <dbReference type="ChEBI" id="CHEBI:18248"/>
    </ligandPart>
</feature>
<dbReference type="GO" id="GO:0004601">
    <property type="term" value="F:peroxidase activity"/>
    <property type="evidence" value="ECO:0007669"/>
    <property type="project" value="InterPro"/>
</dbReference>
<dbReference type="PANTHER" id="PTHR11475:SF4">
    <property type="entry name" value="CHORION PEROXIDASE"/>
    <property type="match status" value="1"/>
</dbReference>
<comment type="caution">
    <text evidence="6">The sequence shown here is derived from an EMBL/GenBank/DDBJ whole genome shotgun (WGS) entry which is preliminary data.</text>
</comment>
<dbReference type="PROSITE" id="PS50292">
    <property type="entry name" value="PEROXIDASE_3"/>
    <property type="match status" value="1"/>
</dbReference>
<dbReference type="InterPro" id="IPR010255">
    <property type="entry name" value="Haem_peroxidase_sf"/>
</dbReference>
<dbReference type="Gene3D" id="1.10.640.10">
    <property type="entry name" value="Haem peroxidase domain superfamily, animal type"/>
    <property type="match status" value="1"/>
</dbReference>
<comment type="subcellular location">
    <subcellularLocation>
        <location evidence="1">Secreted</location>
    </subcellularLocation>
</comment>
<sequence>MLGSFSVTNRRGDTKMGRFMMFVIVGLMSCTVESLDETDTEDLDTLKQAAKKALEEIKNERIAALFSKIGSQQGRSGMFAMGGGKEFVEAVTLPYLEVLEIIKEIKKRYALTKPRLIEWLRHMGRLLAFNNTQITDGLPHVTTPECLESFNPNIECNLFAKFRTFDGSCNNARNPLWGRAKTPFIRFLTNAYADGKKEPRVARDRTPLPSARLVSRTIHQEANKPSAVQSMTVMTLGQLLDHDIDKTAQSKLPNPQDPSKPIDITCGEDNCGHDYSNMEECLPIKVPEGDSCFKKTKCLKFIRSQPVLELNCLGDLKTMPRQHLNTISSYLDCSFVYGNSEKEVMSLREDNNSGRMLMSTNPLHHDLKPLLPPFDSKDCVKPNVNDSVKCMRTGDGRANEWIGLTSFHVIFARQHNRIADELARINPDWSNESNRLFLEARRILIALWQRIIYGEYLPVVMGSHYKRYDLALLKKFKKGYFSEYDEWTNAQASNVFQGAAFRFGHSQIDTFIRFISDNRFKKYIDDHITSHQFRPSAMYGKGDKGGVDTIVRGHVHLPSQNTDAYFTEQMSCHMFTKDPPFGEGTDLPALNIQRGREHGLPGYNKWREYCNLPKIKNWKKKPAEIPEAIWGKLPSIYTHVDDIDIFTGGISEVLVPYGAVGPTFACLLGKQFENLRKGDRYWHENMGPGMFSQDQLTALDKGSSLARIMCETSDDIQFMQPKALLLPYSEIPKDLRNSYHVKREIRFLYGKSKNERVDCRKLPKLDLSAWKQMD</sequence>
<keyword evidence="5" id="KW-0479">Metal-binding</keyword>
<dbReference type="OrthoDB" id="823504at2759"/>
<dbReference type="CDD" id="cd09823">
    <property type="entry name" value="peroxinectin_like"/>
    <property type="match status" value="1"/>
</dbReference>
<dbReference type="AlphaFoldDB" id="A0A8S4P3H6"/>
<dbReference type="PRINTS" id="PR00457">
    <property type="entry name" value="ANPEROXIDASE"/>
</dbReference>
<keyword evidence="5" id="KW-0349">Heme</keyword>
<dbReference type="PANTHER" id="PTHR11475">
    <property type="entry name" value="OXIDASE/PEROXIDASE"/>
    <property type="match status" value="1"/>
</dbReference>
<evidence type="ECO:0000256" key="2">
    <source>
        <dbReference type="ARBA" id="ARBA00022525"/>
    </source>
</evidence>
<keyword evidence="5" id="KW-0408">Iron</keyword>
<name>A0A8S4P3H6_OWEFU</name>
<evidence type="ECO:0000313" key="6">
    <source>
        <dbReference type="EMBL" id="CAH1786066.1"/>
    </source>
</evidence>
<protein>
    <submittedName>
        <fullName evidence="6">Uncharacterized protein</fullName>
    </submittedName>
</protein>
<dbReference type="GO" id="GO:0020037">
    <property type="term" value="F:heme binding"/>
    <property type="evidence" value="ECO:0007669"/>
    <property type="project" value="InterPro"/>
</dbReference>
<dbReference type="GO" id="GO:0005576">
    <property type="term" value="C:extracellular region"/>
    <property type="evidence" value="ECO:0007669"/>
    <property type="project" value="UniProtKB-SubCell"/>
</dbReference>
<evidence type="ECO:0000256" key="4">
    <source>
        <dbReference type="ARBA" id="ARBA00023180"/>
    </source>
</evidence>
<dbReference type="SUPFAM" id="SSF48113">
    <property type="entry name" value="Heme-dependent peroxidases"/>
    <property type="match status" value="1"/>
</dbReference>
<dbReference type="Pfam" id="PF03098">
    <property type="entry name" value="An_peroxidase"/>
    <property type="match status" value="1"/>
</dbReference>
<keyword evidence="3" id="KW-0732">Signal</keyword>
<evidence type="ECO:0000313" key="7">
    <source>
        <dbReference type="Proteomes" id="UP000749559"/>
    </source>
</evidence>
<dbReference type="EMBL" id="CAIIXF020000006">
    <property type="protein sequence ID" value="CAH1786066.1"/>
    <property type="molecule type" value="Genomic_DNA"/>
</dbReference>
<reference evidence="6" key="1">
    <citation type="submission" date="2022-03" db="EMBL/GenBank/DDBJ databases">
        <authorList>
            <person name="Martin C."/>
        </authorList>
    </citation>
    <scope>NUCLEOTIDE SEQUENCE</scope>
</reference>
<accession>A0A8S4P3H6</accession>
<dbReference type="Proteomes" id="UP000749559">
    <property type="component" value="Unassembled WGS sequence"/>
</dbReference>
<keyword evidence="7" id="KW-1185">Reference proteome</keyword>
<keyword evidence="4" id="KW-0325">Glycoprotein</keyword>
<keyword evidence="2" id="KW-0964">Secreted</keyword>